<dbReference type="PANTHER" id="PTHR30438:SF2">
    <property type="entry name" value="MEMBRANE PROTEIN"/>
    <property type="match status" value="1"/>
</dbReference>
<dbReference type="Gene3D" id="2.40.30.170">
    <property type="match status" value="1"/>
</dbReference>
<keyword evidence="1" id="KW-0175">Coiled coil</keyword>
<dbReference type="PANTHER" id="PTHR30438">
    <property type="entry name" value="36 KDA ANTIGEN-RELATED"/>
    <property type="match status" value="1"/>
</dbReference>
<dbReference type="EMBL" id="SADE01000003">
    <property type="protein sequence ID" value="RVU34955.1"/>
    <property type="molecule type" value="Genomic_DNA"/>
</dbReference>
<proteinExistence type="predicted"/>
<dbReference type="OrthoDB" id="9809385at2"/>
<dbReference type="RefSeq" id="WP_127767269.1">
    <property type="nucleotide sequence ID" value="NZ_SADE01000003.1"/>
</dbReference>
<dbReference type="Gene3D" id="1.10.287.470">
    <property type="entry name" value="Helix hairpin bin"/>
    <property type="match status" value="2"/>
</dbReference>
<dbReference type="InterPro" id="IPR059052">
    <property type="entry name" value="HH_YbhG-like"/>
</dbReference>
<dbReference type="AlphaFoldDB" id="A0A437QKB9"/>
<evidence type="ECO:0000313" key="3">
    <source>
        <dbReference type="EMBL" id="RVU34955.1"/>
    </source>
</evidence>
<organism evidence="3 4">
    <name type="scientific">Hwanghaeella grinnelliae</name>
    <dbReference type="NCBI Taxonomy" id="2500179"/>
    <lineage>
        <taxon>Bacteria</taxon>
        <taxon>Pseudomonadati</taxon>
        <taxon>Pseudomonadota</taxon>
        <taxon>Alphaproteobacteria</taxon>
        <taxon>Rhodospirillales</taxon>
        <taxon>Rhodospirillaceae</taxon>
        <taxon>Hwanghaeella</taxon>
    </lineage>
</organism>
<feature type="coiled-coil region" evidence="1">
    <location>
        <begin position="101"/>
        <end position="159"/>
    </location>
</feature>
<gene>
    <name evidence="3" type="ORF">EOI86_19165</name>
</gene>
<dbReference type="GO" id="GO:0005886">
    <property type="term" value="C:plasma membrane"/>
    <property type="evidence" value="ECO:0007669"/>
    <property type="project" value="TreeGrafter"/>
</dbReference>
<feature type="domain" description="YbhG-like alpha-helical hairpin" evidence="2">
    <location>
        <begin position="66"/>
        <end position="191"/>
    </location>
</feature>
<name>A0A437QKB9_9PROT</name>
<comment type="caution">
    <text evidence="3">The sequence shown here is derived from an EMBL/GenBank/DDBJ whole genome shotgun (WGS) entry which is preliminary data.</text>
</comment>
<reference evidence="4" key="1">
    <citation type="submission" date="2019-01" db="EMBL/GenBank/DDBJ databases">
        <title>Gri0909 isolated from a small marine red alga.</title>
        <authorList>
            <person name="Kim J."/>
            <person name="Jeong S.E."/>
            <person name="Jeon C.O."/>
        </authorList>
    </citation>
    <scope>NUCLEOTIDE SEQUENCE [LARGE SCALE GENOMIC DNA]</scope>
    <source>
        <strain evidence="4">Gri0909</strain>
    </source>
</reference>
<dbReference type="Pfam" id="PF25881">
    <property type="entry name" value="HH_YBHG"/>
    <property type="match status" value="1"/>
</dbReference>
<protein>
    <submittedName>
        <fullName evidence="3">HlyD family efflux transporter periplasmic adaptor subunit</fullName>
    </submittedName>
</protein>
<accession>A0A437QKB9</accession>
<evidence type="ECO:0000256" key="1">
    <source>
        <dbReference type="SAM" id="Coils"/>
    </source>
</evidence>
<keyword evidence="4" id="KW-1185">Reference proteome</keyword>
<sequence>MSDIIAAFAGFFAMVAAFFNPPMDPVLHGYIEANVIYVAPVVTQRIVSISVGEGDMVEEGDILFNLDQADALSALTAAQAEERAVAAQLANLQTGSRPEELRVIEANVAEARITRDKAKRDYDRTARLTISGVASETALENDKTAYETAEAHVSQLEAELAVARLPARAQQVVAANADLAAAKAAVERAVITLEKYSVDAPVAGRVERRYLDPGEVSGPSKPVLSIQPPKSLEIRFFVPEERRGEFNVGRIVRVDCDGCGAPFEAKIVSVASESEFTPPVIYSREERHRLVYMTKAIPLEREMKNLLPGQPITVEAEPQ</sequence>
<dbReference type="SUPFAM" id="SSF111369">
    <property type="entry name" value="HlyD-like secretion proteins"/>
    <property type="match status" value="1"/>
</dbReference>
<evidence type="ECO:0000259" key="2">
    <source>
        <dbReference type="Pfam" id="PF25881"/>
    </source>
</evidence>
<dbReference type="Gene3D" id="2.40.50.100">
    <property type="match status" value="2"/>
</dbReference>
<evidence type="ECO:0000313" key="4">
    <source>
        <dbReference type="Proteomes" id="UP000287447"/>
    </source>
</evidence>
<dbReference type="Proteomes" id="UP000287447">
    <property type="component" value="Unassembled WGS sequence"/>
</dbReference>